<proteinExistence type="predicted"/>
<evidence type="ECO:0000256" key="5">
    <source>
        <dbReference type="PROSITE-ProRule" id="PRU00339"/>
    </source>
</evidence>
<evidence type="ECO:0000256" key="4">
    <source>
        <dbReference type="ARBA" id="ARBA00023136"/>
    </source>
</evidence>
<feature type="transmembrane region" description="Helical" evidence="7">
    <location>
        <begin position="260"/>
        <end position="281"/>
    </location>
</feature>
<dbReference type="PANTHER" id="PTHR37422:SF23">
    <property type="entry name" value="TEICHURONIC ACID BIOSYNTHESIS PROTEIN TUAE"/>
    <property type="match status" value="1"/>
</dbReference>
<evidence type="ECO:0000256" key="3">
    <source>
        <dbReference type="ARBA" id="ARBA00022989"/>
    </source>
</evidence>
<evidence type="ECO:0000256" key="1">
    <source>
        <dbReference type="ARBA" id="ARBA00004141"/>
    </source>
</evidence>
<feature type="transmembrane region" description="Helical" evidence="7">
    <location>
        <begin position="56"/>
        <end position="76"/>
    </location>
</feature>
<feature type="transmembrane region" description="Helical" evidence="7">
    <location>
        <begin position="465"/>
        <end position="483"/>
    </location>
</feature>
<evidence type="ECO:0000313" key="10">
    <source>
        <dbReference type="Proteomes" id="UP000011885"/>
    </source>
</evidence>
<dbReference type="Pfam" id="PF04932">
    <property type="entry name" value="Wzy_C"/>
    <property type="match status" value="1"/>
</dbReference>
<feature type="region of interest" description="Disordered" evidence="6">
    <location>
        <begin position="486"/>
        <end position="506"/>
    </location>
</feature>
<accession>M5TYN0</accession>
<keyword evidence="3 7" id="KW-1133">Transmembrane helix</keyword>
<feature type="transmembrane region" description="Helical" evidence="7">
    <location>
        <begin position="171"/>
        <end position="194"/>
    </location>
</feature>
<dbReference type="GO" id="GO:0016874">
    <property type="term" value="F:ligase activity"/>
    <property type="evidence" value="ECO:0007669"/>
    <property type="project" value="UniProtKB-KW"/>
</dbReference>
<feature type="transmembrane region" description="Helical" evidence="7">
    <location>
        <begin position="287"/>
        <end position="303"/>
    </location>
</feature>
<evidence type="ECO:0000256" key="6">
    <source>
        <dbReference type="SAM" id="MobiDB-lite"/>
    </source>
</evidence>
<feature type="repeat" description="TPR" evidence="5">
    <location>
        <begin position="816"/>
        <end position="849"/>
    </location>
</feature>
<dbReference type="InterPro" id="IPR019734">
    <property type="entry name" value="TPR_rpt"/>
</dbReference>
<dbReference type="AlphaFoldDB" id="M5TYN0"/>
<dbReference type="SUPFAM" id="SSF48452">
    <property type="entry name" value="TPR-like"/>
    <property type="match status" value="1"/>
</dbReference>
<feature type="compositionally biased region" description="Polar residues" evidence="6">
    <location>
        <begin position="1"/>
        <end position="11"/>
    </location>
</feature>
<feature type="region of interest" description="Disordered" evidence="6">
    <location>
        <begin position="1"/>
        <end position="21"/>
    </location>
</feature>
<feature type="transmembrane region" description="Helical" evidence="7">
    <location>
        <begin position="441"/>
        <end position="459"/>
    </location>
</feature>
<keyword evidence="5" id="KW-0802">TPR repeat</keyword>
<keyword evidence="10" id="KW-1185">Reference proteome</keyword>
<evidence type="ECO:0000259" key="8">
    <source>
        <dbReference type="Pfam" id="PF04932"/>
    </source>
</evidence>
<keyword evidence="2 7" id="KW-0812">Transmembrane</keyword>
<evidence type="ECO:0000256" key="7">
    <source>
        <dbReference type="SAM" id="Phobius"/>
    </source>
</evidence>
<gene>
    <name evidence="9" type="ORF">RSSM_04238</name>
</gene>
<feature type="transmembrane region" description="Helical" evidence="7">
    <location>
        <begin position="524"/>
        <end position="544"/>
    </location>
</feature>
<feature type="compositionally biased region" description="Low complexity" evidence="6">
    <location>
        <begin position="494"/>
        <end position="506"/>
    </location>
</feature>
<feature type="transmembrane region" description="Helical" evidence="7">
    <location>
        <begin position="143"/>
        <end position="164"/>
    </location>
</feature>
<dbReference type="PATRIC" id="fig|1263870.3.peg.4485"/>
<dbReference type="InterPro" id="IPR051533">
    <property type="entry name" value="WaaL-like"/>
</dbReference>
<feature type="transmembrane region" description="Helical" evidence="7">
    <location>
        <begin position="88"/>
        <end position="111"/>
    </location>
</feature>
<evidence type="ECO:0000256" key="2">
    <source>
        <dbReference type="ARBA" id="ARBA00022692"/>
    </source>
</evidence>
<dbReference type="PANTHER" id="PTHR37422">
    <property type="entry name" value="TEICHURONIC ACID BIOSYNTHESIS PROTEIN TUAE"/>
    <property type="match status" value="1"/>
</dbReference>
<feature type="transmembrane region" description="Helical" evidence="7">
    <location>
        <begin position="31"/>
        <end position="50"/>
    </location>
</feature>
<organism evidence="9 10">
    <name type="scientific">Rhodopirellula sallentina SM41</name>
    <dbReference type="NCBI Taxonomy" id="1263870"/>
    <lineage>
        <taxon>Bacteria</taxon>
        <taxon>Pseudomonadati</taxon>
        <taxon>Planctomycetota</taxon>
        <taxon>Planctomycetia</taxon>
        <taxon>Pirellulales</taxon>
        <taxon>Pirellulaceae</taxon>
        <taxon>Rhodopirellula</taxon>
    </lineage>
</organism>
<evidence type="ECO:0000313" key="9">
    <source>
        <dbReference type="EMBL" id="EMI54322.1"/>
    </source>
</evidence>
<protein>
    <submittedName>
        <fullName evidence="9">O-antigen ligase-related protein</fullName>
    </submittedName>
</protein>
<dbReference type="Gene3D" id="1.25.40.10">
    <property type="entry name" value="Tetratricopeptide repeat domain"/>
    <property type="match status" value="1"/>
</dbReference>
<dbReference type="GO" id="GO:0016020">
    <property type="term" value="C:membrane"/>
    <property type="evidence" value="ECO:0007669"/>
    <property type="project" value="UniProtKB-SubCell"/>
</dbReference>
<feature type="transmembrane region" description="Helical" evidence="7">
    <location>
        <begin position="409"/>
        <end position="429"/>
    </location>
</feature>
<keyword evidence="9" id="KW-0436">Ligase</keyword>
<name>M5TYN0_9BACT</name>
<dbReference type="Pfam" id="PF14559">
    <property type="entry name" value="TPR_19"/>
    <property type="match status" value="1"/>
</dbReference>
<comment type="subcellular location">
    <subcellularLocation>
        <location evidence="1">Membrane</location>
        <topology evidence="1">Multi-pass membrane protein</topology>
    </subcellularLocation>
</comment>
<keyword evidence="4 7" id="KW-0472">Membrane</keyword>
<dbReference type="InterPro" id="IPR011990">
    <property type="entry name" value="TPR-like_helical_dom_sf"/>
</dbReference>
<feature type="domain" description="O-antigen ligase-related" evidence="8">
    <location>
        <begin position="271"/>
        <end position="417"/>
    </location>
</feature>
<dbReference type="InterPro" id="IPR007016">
    <property type="entry name" value="O-antigen_ligase-rel_domated"/>
</dbReference>
<dbReference type="PROSITE" id="PS50005">
    <property type="entry name" value="TPR"/>
    <property type="match status" value="1"/>
</dbReference>
<reference evidence="9 10" key="1">
    <citation type="journal article" date="2013" name="Mar. Genomics">
        <title>Expression of sulfatases in Rhodopirellula baltica and the diversity of sulfatases in the genus Rhodopirellula.</title>
        <authorList>
            <person name="Wegner C.E."/>
            <person name="Richter-Heitmann T."/>
            <person name="Klindworth A."/>
            <person name="Klockow C."/>
            <person name="Richter M."/>
            <person name="Achstetter T."/>
            <person name="Glockner F.O."/>
            <person name="Harder J."/>
        </authorList>
    </citation>
    <scope>NUCLEOTIDE SEQUENCE [LARGE SCALE GENOMIC DNA]</scope>
    <source>
        <strain evidence="9 10">SM41</strain>
    </source>
</reference>
<dbReference type="Proteomes" id="UP000011885">
    <property type="component" value="Unassembled WGS sequence"/>
</dbReference>
<dbReference type="EMBL" id="ANOH01000283">
    <property type="protein sequence ID" value="EMI54322.1"/>
    <property type="molecule type" value="Genomic_DNA"/>
</dbReference>
<dbReference type="RefSeq" id="WP_008682510.1">
    <property type="nucleotide sequence ID" value="NZ_ANOH01000283.1"/>
</dbReference>
<sequence>MPKHASPSQSDGLHAGRVGSRQVPRWGQTPFLDASRIVLVATIWIAAWLIGGFYHLPRFLILSSLAAALLLAWLDLRHVAPMLRPTRWLWGLSLGLIAIAVTQLVPLPSWLASAVSGTYSLREQYAGIDPSSWSIISLVPWESYNWIALALIGIVGLFLGAGLFQTPKTRLFLLAAIATCGATQVFWGIVQIAVHPGEIFWGVPNEGGTTPFGTFLVRNHGADFVGMALFCAIGLLHYVMSSNRSSKSGVYEVPGGWSRVLSNPLVLSIALLVVWLLVGLVCSNSRGAWTSFIITAVAIALVWKHRKSPRRLGRFGGFLAVALLSMLVIQSIGFLDRFEDRIDDLNVDRVMADGRWQIWRDSIPALLHFLPLGSGLGTYGYAILPFEPTTSRGWLPNAHNQYLEMLVEAGIPGILLVCGFLYVAGKAAISLCQSDRTVEKQALGIAALGALLFQALHAFTEFGLLMPANLLVACVLIGASVAASPSGRHRVSKSSRSASRSASESASSKPGAVRLSVSSATRGPLLATSIVVVLMGAGLSWALWHQARCVRGDRLLASTTFTPSTPSPTVATADEWIDQLQQELKRSPSNERLRRRLIQLHMHRAQRFTYDQIRAGQVAQARPTNPIDDWDRTSLGSIITKLYDESDRSPTELQKQRIKQQIASEPSLEAAWSQFALSLAANPVQPKTHMRMAQLAAASGRPWDKIFANSMRLSAVDPRQTLGNGLLAWAAGDIEAMTDQWRQTLSVDLTHLELIYRLSRLKLTDEAIAEHLMPNNWVAPYRLALRIAKEPGVEELRDALLEKAAAAATSTEMKPISRLVALASIASSQGDYKTAAEHCSQAVQADPKDPELRYRYARMLYQSGIADEAASQARVAMNLAPTNQRYKTLFEQSKRLHHRQSTKLLPIETP</sequence>
<feature type="transmembrane region" description="Helical" evidence="7">
    <location>
        <begin position="315"/>
        <end position="335"/>
    </location>
</feature>
<comment type="caution">
    <text evidence="9">The sequence shown here is derived from an EMBL/GenBank/DDBJ whole genome shotgun (WGS) entry which is preliminary data.</text>
</comment>
<feature type="transmembrane region" description="Helical" evidence="7">
    <location>
        <begin position="221"/>
        <end position="239"/>
    </location>
</feature>